<organism evidence="2 3">
    <name type="scientific">Malus baccata</name>
    <name type="common">Siberian crab apple</name>
    <name type="synonym">Pyrus baccata</name>
    <dbReference type="NCBI Taxonomy" id="106549"/>
    <lineage>
        <taxon>Eukaryota</taxon>
        <taxon>Viridiplantae</taxon>
        <taxon>Streptophyta</taxon>
        <taxon>Embryophyta</taxon>
        <taxon>Tracheophyta</taxon>
        <taxon>Spermatophyta</taxon>
        <taxon>Magnoliopsida</taxon>
        <taxon>eudicotyledons</taxon>
        <taxon>Gunneridae</taxon>
        <taxon>Pentapetalae</taxon>
        <taxon>rosids</taxon>
        <taxon>fabids</taxon>
        <taxon>Rosales</taxon>
        <taxon>Rosaceae</taxon>
        <taxon>Amygdaloideae</taxon>
        <taxon>Maleae</taxon>
        <taxon>Malus</taxon>
    </lineage>
</organism>
<protein>
    <recommendedName>
        <fullName evidence="1">PPM-type phosphatase domain-containing protein</fullName>
    </recommendedName>
</protein>
<keyword evidence="3" id="KW-1185">Reference proteome</keyword>
<dbReference type="InterPro" id="IPR001932">
    <property type="entry name" value="PPM-type_phosphatase-like_dom"/>
</dbReference>
<feature type="domain" description="PPM-type phosphatase" evidence="1">
    <location>
        <begin position="14"/>
        <end position="84"/>
    </location>
</feature>
<comment type="caution">
    <text evidence="2">The sequence shown here is derived from an EMBL/GenBank/DDBJ whole genome shotgun (WGS) entry which is preliminary data.</text>
</comment>
<evidence type="ECO:0000313" key="2">
    <source>
        <dbReference type="EMBL" id="TQD69668.1"/>
    </source>
</evidence>
<reference evidence="2 3" key="1">
    <citation type="journal article" date="2019" name="G3 (Bethesda)">
        <title>Sequencing of a Wild Apple (Malus baccata) Genome Unravels the Differences Between Cultivated and Wild Apple Species Regarding Disease Resistance and Cold Tolerance.</title>
        <authorList>
            <person name="Chen X."/>
        </authorList>
    </citation>
    <scope>NUCLEOTIDE SEQUENCE [LARGE SCALE GENOMIC DNA]</scope>
    <source>
        <strain evidence="3">cv. Shandingzi</strain>
        <tissue evidence="2">Leaves</tissue>
    </source>
</reference>
<evidence type="ECO:0000313" key="3">
    <source>
        <dbReference type="Proteomes" id="UP000315295"/>
    </source>
</evidence>
<dbReference type="Pfam" id="PF00481">
    <property type="entry name" value="PP2C"/>
    <property type="match status" value="1"/>
</dbReference>
<gene>
    <name evidence="2" type="ORF">C1H46_044799</name>
</gene>
<dbReference type="PANTHER" id="PTHR48473:SF1">
    <property type="entry name" value="TIR DOMAIN-CONTAINING PROTEIN"/>
    <property type="match status" value="1"/>
</dbReference>
<dbReference type="EMBL" id="VIEB01002845">
    <property type="protein sequence ID" value="TQD69668.1"/>
    <property type="molecule type" value="Genomic_DNA"/>
</dbReference>
<dbReference type="Proteomes" id="UP000315295">
    <property type="component" value="Unassembled WGS sequence"/>
</dbReference>
<name>A0A540K617_MALBA</name>
<evidence type="ECO:0000259" key="1">
    <source>
        <dbReference type="Pfam" id="PF00481"/>
    </source>
</evidence>
<proteinExistence type="predicted"/>
<accession>A0A540K617</accession>
<dbReference type="STRING" id="106549.A0A540K617"/>
<dbReference type="AlphaFoldDB" id="A0A540K617"/>
<dbReference type="PANTHER" id="PTHR48473">
    <property type="entry name" value="TIR DOMAIN-CONTAINING PROTEIN"/>
    <property type="match status" value="1"/>
</dbReference>
<sequence>MGRRGKEVVLISEDLEGFKGSSGPLPAQPDIQEIFLSEEDEFLILAWNNYDTCSPHLFAHARKELMDNNDSERCARELVRKALRWRWGTNMKDVVATDLGWMLLIMALCLETLSIYCDQVSSPQAKVCNIRYGVAFQALLANMSEIIYKCRRKRVEFRRWWFYYPLPPHRPFSDVMDFSSPTGGIFQCVFATFQHAYIIRHTEDPIKVFVLPMIILVCSIIFQN</sequence>